<organism evidence="1 2">
    <name type="scientific">Punica granatum</name>
    <name type="common">Pomegranate</name>
    <dbReference type="NCBI Taxonomy" id="22663"/>
    <lineage>
        <taxon>Eukaryota</taxon>
        <taxon>Viridiplantae</taxon>
        <taxon>Streptophyta</taxon>
        <taxon>Embryophyta</taxon>
        <taxon>Tracheophyta</taxon>
        <taxon>Spermatophyta</taxon>
        <taxon>Magnoliopsida</taxon>
        <taxon>eudicotyledons</taxon>
        <taxon>Gunneridae</taxon>
        <taxon>Pentapetalae</taxon>
        <taxon>rosids</taxon>
        <taxon>malvids</taxon>
        <taxon>Myrtales</taxon>
        <taxon>Lythraceae</taxon>
        <taxon>Punica</taxon>
    </lineage>
</organism>
<dbReference type="Proteomes" id="UP000233551">
    <property type="component" value="Unassembled WGS sequence"/>
</dbReference>
<keyword evidence="2" id="KW-1185">Reference proteome</keyword>
<dbReference type="AlphaFoldDB" id="A0A2I0KTR1"/>
<evidence type="ECO:0000313" key="1">
    <source>
        <dbReference type="EMBL" id="PKI71839.1"/>
    </source>
</evidence>
<evidence type="ECO:0000313" key="2">
    <source>
        <dbReference type="Proteomes" id="UP000233551"/>
    </source>
</evidence>
<sequence>MSRGITQDRLLLYGSECGLSSRPACALFDHATWKCPPSRGCVTDTGENESPLPVYDPKIEGRTGKSEFGGSYYVRAYILYAHSVL</sequence>
<reference evidence="1 2" key="1">
    <citation type="submission" date="2017-11" db="EMBL/GenBank/DDBJ databases">
        <title>De-novo sequencing of pomegranate (Punica granatum L.) genome.</title>
        <authorList>
            <person name="Akparov Z."/>
            <person name="Amiraslanov A."/>
            <person name="Hajiyeva S."/>
            <person name="Abbasov M."/>
            <person name="Kaur K."/>
            <person name="Hamwieh A."/>
            <person name="Solovyev V."/>
            <person name="Salamov A."/>
            <person name="Braich B."/>
            <person name="Kosarev P."/>
            <person name="Mahmoud A."/>
            <person name="Hajiyev E."/>
            <person name="Babayeva S."/>
            <person name="Izzatullayeva V."/>
            <person name="Mammadov A."/>
            <person name="Mammadov A."/>
            <person name="Sharifova S."/>
            <person name="Ojaghi J."/>
            <person name="Eynullazada K."/>
            <person name="Bayramov B."/>
            <person name="Abdulazimova A."/>
            <person name="Shahmuradov I."/>
        </authorList>
    </citation>
    <scope>NUCLEOTIDE SEQUENCE [LARGE SCALE GENOMIC DNA]</scope>
    <source>
        <strain evidence="2">cv. AG2017</strain>
        <tissue evidence="1">Leaf</tissue>
    </source>
</reference>
<proteinExistence type="predicted"/>
<comment type="caution">
    <text evidence="1">The sequence shown here is derived from an EMBL/GenBank/DDBJ whole genome shotgun (WGS) entry which is preliminary data.</text>
</comment>
<dbReference type="EMBL" id="PGOL01000357">
    <property type="protein sequence ID" value="PKI71839.1"/>
    <property type="molecule type" value="Genomic_DNA"/>
</dbReference>
<protein>
    <submittedName>
        <fullName evidence="1">Uncharacterized protein</fullName>
    </submittedName>
</protein>
<gene>
    <name evidence="1" type="ORF">CRG98_007778</name>
</gene>
<accession>A0A2I0KTR1</accession>
<name>A0A2I0KTR1_PUNGR</name>